<feature type="transmembrane region" description="Helical" evidence="6">
    <location>
        <begin position="314"/>
        <end position="339"/>
    </location>
</feature>
<sequence length="385" mass="43428">MESEPRENKLKNITVFLAFISAVLFFSILKIMASVVIPIVIAVFLSFVLYPLVKFINKKVRIPGLSKSGVFGIISVIVIIGIAIYILMSVLFSSTKSMLSVYPKYEARLTEFYITVSNFFDLSFNNEQSLFENLWNQLGIRNAVQKAAISTSGTFINFFKTLMIILLTMFFLLLEFSQFGKKIPLIFKGKREQQVRNLLSDITRETTVYLSTKFYISLITGILVYLAFLFIGLDFPVLWGFLAFVLNFIPNIGSIAVGVGAIFFSFLQFWPEPLPIILVAVSILAIEMIMGNILEPKIQGNNLGLSPFIIITSLSFWGWLWGFPGMVLSVPMMVVLKIICGSVESLKPISILMGTDKHEKNNINRQSGRWKIPVFKSKQNDNGKK</sequence>
<evidence type="ECO:0000256" key="2">
    <source>
        <dbReference type="ARBA" id="ARBA00009773"/>
    </source>
</evidence>
<dbReference type="Proteomes" id="UP000823638">
    <property type="component" value="Unassembled WGS sequence"/>
</dbReference>
<reference evidence="7" key="2">
    <citation type="journal article" date="2021" name="PeerJ">
        <title>Extensive microbial diversity within the chicken gut microbiome revealed by metagenomics and culture.</title>
        <authorList>
            <person name="Gilroy R."/>
            <person name="Ravi A."/>
            <person name="Getino M."/>
            <person name="Pursley I."/>
            <person name="Horton D.L."/>
            <person name="Alikhan N.F."/>
            <person name="Baker D."/>
            <person name="Gharbi K."/>
            <person name="Hall N."/>
            <person name="Watson M."/>
            <person name="Adriaenssens E.M."/>
            <person name="Foster-Nyarko E."/>
            <person name="Jarju S."/>
            <person name="Secka A."/>
            <person name="Antonio M."/>
            <person name="Oren A."/>
            <person name="Chaudhuri R.R."/>
            <person name="La Ragione R."/>
            <person name="Hildebrand F."/>
            <person name="Pallen M.J."/>
        </authorList>
    </citation>
    <scope>NUCLEOTIDE SEQUENCE</scope>
    <source>
        <strain evidence="7">10532</strain>
    </source>
</reference>
<organism evidence="7 8">
    <name type="scientific">Candidatus Gallitreponema excrementavium</name>
    <dbReference type="NCBI Taxonomy" id="2840840"/>
    <lineage>
        <taxon>Bacteria</taxon>
        <taxon>Pseudomonadati</taxon>
        <taxon>Spirochaetota</taxon>
        <taxon>Spirochaetia</taxon>
        <taxon>Spirochaetales</taxon>
        <taxon>Candidatus Gallitreponema</taxon>
    </lineage>
</organism>
<dbReference type="EMBL" id="JADIMM010000023">
    <property type="protein sequence ID" value="MBO8456916.1"/>
    <property type="molecule type" value="Genomic_DNA"/>
</dbReference>
<protein>
    <submittedName>
        <fullName evidence="7">AI-2E family transporter</fullName>
    </submittedName>
</protein>
<dbReference type="AlphaFoldDB" id="A0A9D9N1F0"/>
<feature type="transmembrane region" description="Helical" evidence="6">
    <location>
        <begin position="214"/>
        <end position="233"/>
    </location>
</feature>
<evidence type="ECO:0000256" key="4">
    <source>
        <dbReference type="ARBA" id="ARBA00022989"/>
    </source>
</evidence>
<comment type="caution">
    <text evidence="7">The sequence shown here is derived from an EMBL/GenBank/DDBJ whole genome shotgun (WGS) entry which is preliminary data.</text>
</comment>
<dbReference type="Pfam" id="PF01594">
    <property type="entry name" value="AI-2E_transport"/>
    <property type="match status" value="1"/>
</dbReference>
<gene>
    <name evidence="7" type="ORF">IAA81_01660</name>
</gene>
<dbReference type="GO" id="GO:0055085">
    <property type="term" value="P:transmembrane transport"/>
    <property type="evidence" value="ECO:0007669"/>
    <property type="project" value="TreeGrafter"/>
</dbReference>
<evidence type="ECO:0000313" key="7">
    <source>
        <dbReference type="EMBL" id="MBO8456916.1"/>
    </source>
</evidence>
<comment type="similarity">
    <text evidence="2">Belongs to the autoinducer-2 exporter (AI-2E) (TC 2.A.86) family.</text>
</comment>
<dbReference type="InterPro" id="IPR002549">
    <property type="entry name" value="AI-2E-like"/>
</dbReference>
<feature type="transmembrane region" description="Helical" evidence="6">
    <location>
        <begin position="35"/>
        <end position="56"/>
    </location>
</feature>
<evidence type="ECO:0000256" key="5">
    <source>
        <dbReference type="ARBA" id="ARBA00023136"/>
    </source>
</evidence>
<evidence type="ECO:0000256" key="6">
    <source>
        <dbReference type="SAM" id="Phobius"/>
    </source>
</evidence>
<dbReference type="GO" id="GO:0016020">
    <property type="term" value="C:membrane"/>
    <property type="evidence" value="ECO:0007669"/>
    <property type="project" value="UniProtKB-SubCell"/>
</dbReference>
<evidence type="ECO:0000256" key="1">
    <source>
        <dbReference type="ARBA" id="ARBA00004141"/>
    </source>
</evidence>
<feature type="transmembrane region" description="Helical" evidence="6">
    <location>
        <begin position="274"/>
        <end position="294"/>
    </location>
</feature>
<dbReference type="PANTHER" id="PTHR21716">
    <property type="entry name" value="TRANSMEMBRANE PROTEIN"/>
    <property type="match status" value="1"/>
</dbReference>
<keyword evidence="4 6" id="KW-1133">Transmembrane helix</keyword>
<reference evidence="7" key="1">
    <citation type="submission" date="2020-10" db="EMBL/GenBank/DDBJ databases">
        <authorList>
            <person name="Gilroy R."/>
        </authorList>
    </citation>
    <scope>NUCLEOTIDE SEQUENCE</scope>
    <source>
        <strain evidence="7">10532</strain>
    </source>
</reference>
<accession>A0A9D9N1F0</accession>
<feature type="transmembrane region" description="Helical" evidence="6">
    <location>
        <begin position="12"/>
        <end position="29"/>
    </location>
</feature>
<evidence type="ECO:0000313" key="8">
    <source>
        <dbReference type="Proteomes" id="UP000823638"/>
    </source>
</evidence>
<comment type="subcellular location">
    <subcellularLocation>
        <location evidence="1">Membrane</location>
        <topology evidence="1">Multi-pass membrane protein</topology>
    </subcellularLocation>
</comment>
<feature type="transmembrane region" description="Helical" evidence="6">
    <location>
        <begin position="68"/>
        <end position="92"/>
    </location>
</feature>
<feature type="transmembrane region" description="Helical" evidence="6">
    <location>
        <begin position="239"/>
        <end position="267"/>
    </location>
</feature>
<evidence type="ECO:0000256" key="3">
    <source>
        <dbReference type="ARBA" id="ARBA00022692"/>
    </source>
</evidence>
<proteinExistence type="inferred from homology"/>
<feature type="transmembrane region" description="Helical" evidence="6">
    <location>
        <begin position="155"/>
        <end position="174"/>
    </location>
</feature>
<keyword evidence="5 6" id="KW-0472">Membrane</keyword>
<name>A0A9D9N1F0_9SPIR</name>
<dbReference type="PANTHER" id="PTHR21716:SF64">
    <property type="entry name" value="AI-2 TRANSPORT PROTEIN TQSA"/>
    <property type="match status" value="1"/>
</dbReference>
<keyword evidence="3 6" id="KW-0812">Transmembrane</keyword>